<evidence type="ECO:0000313" key="1">
    <source>
        <dbReference type="EMBL" id="AYL96528.1"/>
    </source>
</evidence>
<reference evidence="1 2" key="1">
    <citation type="submission" date="2018-10" db="EMBL/GenBank/DDBJ databases">
        <title>Genome sequencing of Mucilaginibacter sp. HYN0043.</title>
        <authorList>
            <person name="Kim M."/>
            <person name="Yi H."/>
        </authorList>
    </citation>
    <scope>NUCLEOTIDE SEQUENCE [LARGE SCALE GENOMIC DNA]</scope>
    <source>
        <strain evidence="1 2">HYN0043</strain>
    </source>
</reference>
<sequence>MKPLILDFKTNRIPEQQPVAFVYDFEQSLNVIEREGMVIPIIEADRLNAELMTKTKVTQERDDDRLLPLEDVNSNFNNLKNGALLLELTTKTLVAQERDDVRNDFLFELTTKTRVKSERDDEHFDNN</sequence>
<dbReference type="AlphaFoldDB" id="A0A494VYY5"/>
<evidence type="ECO:0000313" key="2">
    <source>
        <dbReference type="Proteomes" id="UP000270046"/>
    </source>
</evidence>
<organism evidence="1 2">
    <name type="scientific">Mucilaginibacter celer</name>
    <dbReference type="NCBI Taxonomy" id="2305508"/>
    <lineage>
        <taxon>Bacteria</taxon>
        <taxon>Pseudomonadati</taxon>
        <taxon>Bacteroidota</taxon>
        <taxon>Sphingobacteriia</taxon>
        <taxon>Sphingobacteriales</taxon>
        <taxon>Sphingobacteriaceae</taxon>
        <taxon>Mucilaginibacter</taxon>
    </lineage>
</organism>
<keyword evidence="2" id="KW-1185">Reference proteome</keyword>
<gene>
    <name evidence="1" type="ORF">HYN43_015010</name>
</gene>
<dbReference type="Proteomes" id="UP000270046">
    <property type="component" value="Chromosome"/>
</dbReference>
<dbReference type="OrthoDB" id="1260715at2"/>
<name>A0A494VYY5_9SPHI</name>
<accession>A0A494VYY5</accession>
<dbReference type="EMBL" id="CP032869">
    <property type="protein sequence ID" value="AYL96528.1"/>
    <property type="molecule type" value="Genomic_DNA"/>
</dbReference>
<protein>
    <submittedName>
        <fullName evidence="1">Uncharacterized protein</fullName>
    </submittedName>
</protein>
<proteinExistence type="predicted"/>
<dbReference type="KEGG" id="muh:HYN43_015010"/>
<dbReference type="RefSeq" id="WP_119410125.1">
    <property type="nucleotide sequence ID" value="NZ_CP032869.1"/>
</dbReference>